<dbReference type="Proteomes" id="UP000294847">
    <property type="component" value="Chromosome 6"/>
</dbReference>
<sequence>MLADGRGAEPEGQTCKVLYGGDWAGVPFHQKTSATPEVEPLLRPVYLKEI</sequence>
<protein>
    <submittedName>
        <fullName evidence="1">Uncharacterized protein</fullName>
    </submittedName>
</protein>
<gene>
    <name evidence="1" type="ORF">PoMZ_05366</name>
</gene>
<dbReference type="EMBL" id="CP034209">
    <property type="protein sequence ID" value="QBZ63680.1"/>
    <property type="molecule type" value="Genomic_DNA"/>
</dbReference>
<reference evidence="1 2" key="1">
    <citation type="journal article" date="2019" name="Mol. Biol. Evol.">
        <title>Blast fungal genomes show frequent chromosomal changes, gene gains and losses, and effector gene turnover.</title>
        <authorList>
            <person name="Gomez Luciano L.B."/>
            <person name="Jason Tsai I."/>
            <person name="Chuma I."/>
            <person name="Tosa Y."/>
            <person name="Chen Y.H."/>
            <person name="Li J.Y."/>
            <person name="Li M.Y."/>
            <person name="Jade Lu M.Y."/>
            <person name="Nakayashiki H."/>
            <person name="Li W.H."/>
        </authorList>
    </citation>
    <scope>NUCLEOTIDE SEQUENCE [LARGE SCALE GENOMIC DNA]</scope>
    <source>
        <strain evidence="1">MZ5-1-6</strain>
    </source>
</reference>
<accession>A0A4P7NNE4</accession>
<proteinExistence type="predicted"/>
<organism evidence="1 2">
    <name type="scientific">Pyricularia oryzae</name>
    <name type="common">Rice blast fungus</name>
    <name type="synonym">Magnaporthe oryzae</name>
    <dbReference type="NCBI Taxonomy" id="318829"/>
    <lineage>
        <taxon>Eukaryota</taxon>
        <taxon>Fungi</taxon>
        <taxon>Dikarya</taxon>
        <taxon>Ascomycota</taxon>
        <taxon>Pezizomycotina</taxon>
        <taxon>Sordariomycetes</taxon>
        <taxon>Sordariomycetidae</taxon>
        <taxon>Magnaporthales</taxon>
        <taxon>Pyriculariaceae</taxon>
        <taxon>Pyricularia</taxon>
    </lineage>
</organism>
<name>A0A4P7NNE4_PYROR</name>
<evidence type="ECO:0000313" key="1">
    <source>
        <dbReference type="EMBL" id="QBZ63680.1"/>
    </source>
</evidence>
<evidence type="ECO:0000313" key="2">
    <source>
        <dbReference type="Proteomes" id="UP000294847"/>
    </source>
</evidence>
<dbReference type="AlphaFoldDB" id="A0A4P7NNE4"/>